<name>A0A7J7ZZ47_MYOMY</name>
<evidence type="ECO:0000256" key="1">
    <source>
        <dbReference type="SAM" id="Phobius"/>
    </source>
</evidence>
<dbReference type="Proteomes" id="UP000527355">
    <property type="component" value="Unassembled WGS sequence"/>
</dbReference>
<evidence type="ECO:0000313" key="2">
    <source>
        <dbReference type="EMBL" id="KAF6379156.1"/>
    </source>
</evidence>
<feature type="transmembrane region" description="Helical" evidence="1">
    <location>
        <begin position="6"/>
        <end position="23"/>
    </location>
</feature>
<accession>A0A7J7ZZ47</accession>
<gene>
    <name evidence="2" type="ORF">mMyoMyo1_009985</name>
</gene>
<reference evidence="2 3" key="1">
    <citation type="journal article" date="2020" name="Nature">
        <title>Six reference-quality genomes reveal evolution of bat adaptations.</title>
        <authorList>
            <person name="Jebb D."/>
            <person name="Huang Z."/>
            <person name="Pippel M."/>
            <person name="Hughes G.M."/>
            <person name="Lavrichenko K."/>
            <person name="Devanna P."/>
            <person name="Winkler S."/>
            <person name="Jermiin L.S."/>
            <person name="Skirmuntt E.C."/>
            <person name="Katzourakis A."/>
            <person name="Burkitt-Gray L."/>
            <person name="Ray D.A."/>
            <person name="Sullivan K.A.M."/>
            <person name="Roscito J.G."/>
            <person name="Kirilenko B.M."/>
            <person name="Davalos L.M."/>
            <person name="Corthals A.P."/>
            <person name="Power M.L."/>
            <person name="Jones G."/>
            <person name="Ransome R.D."/>
            <person name="Dechmann D.K.N."/>
            <person name="Locatelli A.G."/>
            <person name="Puechmaille S.J."/>
            <person name="Fedrigo O."/>
            <person name="Jarvis E.D."/>
            <person name="Hiller M."/>
            <person name="Vernes S.C."/>
            <person name="Myers E.W."/>
            <person name="Teeling E.C."/>
        </authorList>
    </citation>
    <scope>NUCLEOTIDE SEQUENCE [LARGE SCALE GENOMIC DNA]</scope>
    <source>
        <strain evidence="2">MMyoMyo1</strain>
        <tissue evidence="2">Flight muscle</tissue>
    </source>
</reference>
<comment type="caution">
    <text evidence="2">The sequence shown here is derived from an EMBL/GenBank/DDBJ whole genome shotgun (WGS) entry which is preliminary data.</text>
</comment>
<sequence>MKGQVIIVQALFLFKQILYMCINRQTDTTYFLYFLLHLCVPGLNYPLAMLQSAAPGLCGGRRQVALTWQVDPGGGSGGHGPLSKGRSLLRAPSAWSALVLYPQVPSALLALTPSVLTGNGRGRSAFIKAKDHRSFWRAGRWWPREDTAPAGPASASTQLAATVLPATTAAALWLLQ</sequence>
<evidence type="ECO:0000313" key="3">
    <source>
        <dbReference type="Proteomes" id="UP000527355"/>
    </source>
</evidence>
<keyword evidence="3" id="KW-1185">Reference proteome</keyword>
<feature type="transmembrane region" description="Helical" evidence="1">
    <location>
        <begin position="30"/>
        <end position="48"/>
    </location>
</feature>
<keyword evidence="1" id="KW-0472">Membrane</keyword>
<keyword evidence="1" id="KW-0812">Transmembrane</keyword>
<organism evidence="2 3">
    <name type="scientific">Myotis myotis</name>
    <name type="common">Greater mouse-eared bat</name>
    <name type="synonym">Vespertilio myotis</name>
    <dbReference type="NCBI Taxonomy" id="51298"/>
    <lineage>
        <taxon>Eukaryota</taxon>
        <taxon>Metazoa</taxon>
        <taxon>Chordata</taxon>
        <taxon>Craniata</taxon>
        <taxon>Vertebrata</taxon>
        <taxon>Euteleostomi</taxon>
        <taxon>Mammalia</taxon>
        <taxon>Eutheria</taxon>
        <taxon>Laurasiatheria</taxon>
        <taxon>Chiroptera</taxon>
        <taxon>Yangochiroptera</taxon>
        <taxon>Vespertilionidae</taxon>
        <taxon>Myotis</taxon>
    </lineage>
</organism>
<dbReference type="AlphaFoldDB" id="A0A7J7ZZ47"/>
<keyword evidence="1" id="KW-1133">Transmembrane helix</keyword>
<proteinExistence type="predicted"/>
<protein>
    <submittedName>
        <fullName evidence="2">Uncharacterized protein</fullName>
    </submittedName>
</protein>
<dbReference type="EMBL" id="JABWUV010000002">
    <property type="protein sequence ID" value="KAF6379156.1"/>
    <property type="molecule type" value="Genomic_DNA"/>
</dbReference>